<proteinExistence type="predicted"/>
<comment type="caution">
    <text evidence="1">The sequence shown here is derived from an EMBL/GenBank/DDBJ whole genome shotgun (WGS) entry which is preliminary data.</text>
</comment>
<name>A0ACB8C5V0_DERSI</name>
<evidence type="ECO:0000313" key="2">
    <source>
        <dbReference type="Proteomes" id="UP000821865"/>
    </source>
</evidence>
<accession>A0ACB8C5V0</accession>
<dbReference type="Proteomes" id="UP000821865">
    <property type="component" value="Chromosome 9"/>
</dbReference>
<gene>
    <name evidence="1" type="ORF">HPB49_022795</name>
</gene>
<keyword evidence="2" id="KW-1185">Reference proteome</keyword>
<reference evidence="1" key="1">
    <citation type="submission" date="2020-05" db="EMBL/GenBank/DDBJ databases">
        <title>Large-scale comparative analyses of tick genomes elucidate their genetic diversity and vector capacities.</title>
        <authorList>
            <person name="Jia N."/>
            <person name="Wang J."/>
            <person name="Shi W."/>
            <person name="Du L."/>
            <person name="Sun Y."/>
            <person name="Zhan W."/>
            <person name="Jiang J."/>
            <person name="Wang Q."/>
            <person name="Zhang B."/>
            <person name="Ji P."/>
            <person name="Sakyi L.B."/>
            <person name="Cui X."/>
            <person name="Yuan T."/>
            <person name="Jiang B."/>
            <person name="Yang W."/>
            <person name="Lam T.T.-Y."/>
            <person name="Chang Q."/>
            <person name="Ding S."/>
            <person name="Wang X."/>
            <person name="Zhu J."/>
            <person name="Ruan X."/>
            <person name="Zhao L."/>
            <person name="Wei J."/>
            <person name="Que T."/>
            <person name="Du C."/>
            <person name="Cheng J."/>
            <person name="Dai P."/>
            <person name="Han X."/>
            <person name="Huang E."/>
            <person name="Gao Y."/>
            <person name="Liu J."/>
            <person name="Shao H."/>
            <person name="Ye R."/>
            <person name="Li L."/>
            <person name="Wei W."/>
            <person name="Wang X."/>
            <person name="Wang C."/>
            <person name="Yang T."/>
            <person name="Huo Q."/>
            <person name="Li W."/>
            <person name="Guo W."/>
            <person name="Chen H."/>
            <person name="Zhou L."/>
            <person name="Ni X."/>
            <person name="Tian J."/>
            <person name="Zhou Y."/>
            <person name="Sheng Y."/>
            <person name="Liu T."/>
            <person name="Pan Y."/>
            <person name="Xia L."/>
            <person name="Li J."/>
            <person name="Zhao F."/>
            <person name="Cao W."/>
        </authorList>
    </citation>
    <scope>NUCLEOTIDE SEQUENCE</scope>
    <source>
        <strain evidence="1">Dsil-2018</strain>
    </source>
</reference>
<dbReference type="EMBL" id="CM023478">
    <property type="protein sequence ID" value="KAH7934195.1"/>
    <property type="molecule type" value="Genomic_DNA"/>
</dbReference>
<protein>
    <submittedName>
        <fullName evidence="1">Uncharacterized protein</fullName>
    </submittedName>
</protein>
<evidence type="ECO:0000313" key="1">
    <source>
        <dbReference type="EMBL" id="KAH7934195.1"/>
    </source>
</evidence>
<sequence length="566" mass="63566">MLTPAAELLISSSQVLFDIFKKFNFEWPSLTLPRNFDLMEYLLGMSFEYNLATPALLSLTPDLKTDKRYGLSFEISLNIEEDAFDAEDIASCISSVVPSGTGDSALNFAKRIHTVFSDILTTVIAVFLNDQRVVTVYTTIEKLANDTTGHTKKEAWLKVINNHLPMAVGKTVDVLTLNNSGLLLKTILDNTKRSGYVDLVLYGGWNILVNLRTAVSSPLSKCVAELASVLPQLQSAVKCLESVNEVAPFALGRFAIDSLELHRNINHTNNTWNAVKKATRENFAKLSWMDESTAKGAIEHVDSLITVLPLPQHLYTNEALQAHYAFLDPNVSQPFIHWLFKTKQRRLQEQKRLFKESTVTIYRDDFDYSAFTVNAFYVPLMHIMAILPAIMAAPFMPQEVPATIHYGAMGKVLGHELTHAFDPLFSNLTRTGEVGTWWSKQSFDNFRGRLECLRRQLQSYTENEVHSKNALSETFADTAGTAKARLAFTSLPAEKGVLGYTQEQSFFIAGCFAFCSEGGYDWKEHDKYPAMVLRCNIPALNEKKFATAFNCPKESAMNPEKRCTFH</sequence>
<organism evidence="1 2">
    <name type="scientific">Dermacentor silvarum</name>
    <name type="common">Tick</name>
    <dbReference type="NCBI Taxonomy" id="543639"/>
    <lineage>
        <taxon>Eukaryota</taxon>
        <taxon>Metazoa</taxon>
        <taxon>Ecdysozoa</taxon>
        <taxon>Arthropoda</taxon>
        <taxon>Chelicerata</taxon>
        <taxon>Arachnida</taxon>
        <taxon>Acari</taxon>
        <taxon>Parasitiformes</taxon>
        <taxon>Ixodida</taxon>
        <taxon>Ixodoidea</taxon>
        <taxon>Ixodidae</taxon>
        <taxon>Rhipicephalinae</taxon>
        <taxon>Dermacentor</taxon>
    </lineage>
</organism>